<dbReference type="InterPro" id="IPR051010">
    <property type="entry name" value="BCAA_transport"/>
</dbReference>
<dbReference type="SUPFAM" id="SSF53822">
    <property type="entry name" value="Periplasmic binding protein-like I"/>
    <property type="match status" value="1"/>
</dbReference>
<evidence type="ECO:0000259" key="4">
    <source>
        <dbReference type="Pfam" id="PF13458"/>
    </source>
</evidence>
<feature type="transmembrane region" description="Helical" evidence="3">
    <location>
        <begin position="23"/>
        <end position="44"/>
    </location>
</feature>
<sequence>MLVDLKGIFLISIYMSQILNIKLLRLILLSFILFVIILCVFNPFQPEVSTVSDNITFGEKSLAFAQKSFKLQREKTVRSVADGNYDNAIKIFTNYLKSKPNHPEARIFINNLKVEYPYYTIAVSMQISSNLNGSLEVLHGVPHAQFHGNNSRLVDSRMLKVTIVDDDDDPNNSTQIAEEVATELAKTKEILGVVEHYSSDTSLPTAKSYQNYQLVSISPIITSVDLIDNTSYFFLTVPSDQAATNALAKYAQGQLNSLKLVVFYNSDSNYSKFLSQEFISELGNLNVVLSEYSDCDLATWSENLEDWGEKATNVLSKAKRNSANIVILAISSDYLDQALELVRGKKGKLTIVTGDGIYSAKTIEQSQDNALKMVVAMPWDIEGGQTNSSFLKRSQEIWRTSSVSWRAMTAYDATIALRKTISEQTKPNTEGVREKLLLDLSVSGALRKVNFLDTGDYDVDIQLVEEENIGKRKLEVKFLLDCFQNLGVALYMVNLFIFLLTSPSIFGDMVVC</sequence>
<comment type="similarity">
    <text evidence="1">Belongs to the leucine-binding protein family.</text>
</comment>
<gene>
    <name evidence="5" type="ordered locus">Tery_1828</name>
</gene>
<dbReference type="HOGENOM" id="CLU_038795_0_0_3"/>
<dbReference type="Gene3D" id="3.40.50.2300">
    <property type="match status" value="2"/>
</dbReference>
<evidence type="ECO:0000256" key="3">
    <source>
        <dbReference type="SAM" id="Phobius"/>
    </source>
</evidence>
<keyword evidence="3" id="KW-0812">Transmembrane</keyword>
<keyword evidence="2" id="KW-0732">Signal</keyword>
<dbReference type="PANTHER" id="PTHR30483:SF6">
    <property type="entry name" value="PERIPLASMIC BINDING PROTEIN OF ABC TRANSPORTER FOR NATURAL AMINO ACIDS"/>
    <property type="match status" value="1"/>
</dbReference>
<keyword evidence="3" id="KW-0472">Membrane</keyword>
<reference evidence="5" key="1">
    <citation type="submission" date="2006-06" db="EMBL/GenBank/DDBJ databases">
        <title>Complete sequence of Trichodesmium erythraeum IMS101.</title>
        <authorList>
            <consortium name="US DOE Joint Genome Institute"/>
            <person name="Copeland A."/>
            <person name="Lucas S."/>
            <person name="Lapidus A."/>
            <person name="Barry K."/>
            <person name="Detter J.C."/>
            <person name="Glavina del Rio T."/>
            <person name="Hammon N."/>
            <person name="Israni S."/>
            <person name="Dalin E."/>
            <person name="Tice H."/>
            <person name="Pitluck S."/>
            <person name="Kiss H."/>
            <person name="Munk A.C."/>
            <person name="Brettin T."/>
            <person name="Bruce D."/>
            <person name="Han C."/>
            <person name="Tapia R."/>
            <person name="Gilna P."/>
            <person name="Schmutz J."/>
            <person name="Larimer F."/>
            <person name="Land M."/>
            <person name="Hauser L."/>
            <person name="Kyrpides N."/>
            <person name="Kim E."/>
            <person name="Richardson P."/>
        </authorList>
    </citation>
    <scope>NUCLEOTIDE SEQUENCE [LARGE SCALE GENOMIC DNA]</scope>
    <source>
        <strain evidence="5">IMS101</strain>
    </source>
</reference>
<dbReference type="STRING" id="203124.Tery_1828"/>
<dbReference type="eggNOG" id="COG0683">
    <property type="taxonomic scope" value="Bacteria"/>
</dbReference>
<evidence type="ECO:0000256" key="2">
    <source>
        <dbReference type="ARBA" id="ARBA00022729"/>
    </source>
</evidence>
<dbReference type="InterPro" id="IPR028082">
    <property type="entry name" value="Peripla_BP_I"/>
</dbReference>
<organism evidence="5">
    <name type="scientific">Trichodesmium erythraeum (strain IMS101)</name>
    <dbReference type="NCBI Taxonomy" id="203124"/>
    <lineage>
        <taxon>Bacteria</taxon>
        <taxon>Bacillati</taxon>
        <taxon>Cyanobacteriota</taxon>
        <taxon>Cyanophyceae</taxon>
        <taxon>Oscillatoriophycideae</taxon>
        <taxon>Oscillatoriales</taxon>
        <taxon>Microcoleaceae</taxon>
        <taxon>Trichodesmium</taxon>
    </lineage>
</organism>
<dbReference type="KEGG" id="ter:Tery_1828"/>
<accession>Q114J0</accession>
<dbReference type="PANTHER" id="PTHR30483">
    <property type="entry name" value="LEUCINE-SPECIFIC-BINDING PROTEIN"/>
    <property type="match status" value="1"/>
</dbReference>
<dbReference type="OrthoDB" id="446586at2"/>
<proteinExistence type="inferred from homology"/>
<keyword evidence="5" id="KW-0675">Receptor</keyword>
<feature type="transmembrane region" description="Helical" evidence="3">
    <location>
        <begin position="488"/>
        <end position="511"/>
    </location>
</feature>
<dbReference type="EMBL" id="CP000393">
    <property type="protein sequence ID" value="ABG51084.1"/>
    <property type="molecule type" value="Genomic_DNA"/>
</dbReference>
<dbReference type="CDD" id="cd06268">
    <property type="entry name" value="PBP1_ABC_transporter_LIVBP-like"/>
    <property type="match status" value="1"/>
</dbReference>
<dbReference type="InterPro" id="IPR028081">
    <property type="entry name" value="Leu-bd"/>
</dbReference>
<feature type="domain" description="Leucine-binding protein" evidence="4">
    <location>
        <begin position="168"/>
        <end position="449"/>
    </location>
</feature>
<evidence type="ECO:0000313" key="5">
    <source>
        <dbReference type="EMBL" id="ABG51084.1"/>
    </source>
</evidence>
<name>Q114J0_TRIEI</name>
<dbReference type="AlphaFoldDB" id="Q114J0"/>
<dbReference type="Pfam" id="PF13458">
    <property type="entry name" value="Peripla_BP_6"/>
    <property type="match status" value="1"/>
</dbReference>
<protein>
    <submittedName>
        <fullName evidence="5">Extracellular ligand-binding receptor</fullName>
    </submittedName>
</protein>
<evidence type="ECO:0000256" key="1">
    <source>
        <dbReference type="ARBA" id="ARBA00010062"/>
    </source>
</evidence>
<keyword evidence="3" id="KW-1133">Transmembrane helix</keyword>